<organism evidence="1 2">
    <name type="scientific">Coemansia aciculifera</name>
    <dbReference type="NCBI Taxonomy" id="417176"/>
    <lineage>
        <taxon>Eukaryota</taxon>
        <taxon>Fungi</taxon>
        <taxon>Fungi incertae sedis</taxon>
        <taxon>Zoopagomycota</taxon>
        <taxon>Kickxellomycotina</taxon>
        <taxon>Kickxellomycetes</taxon>
        <taxon>Kickxellales</taxon>
        <taxon>Kickxellaceae</taxon>
        <taxon>Coemansia</taxon>
    </lineage>
</organism>
<protein>
    <submittedName>
        <fullName evidence="1">Uncharacterized protein</fullName>
    </submittedName>
</protein>
<dbReference type="Proteomes" id="UP001139981">
    <property type="component" value="Unassembled WGS sequence"/>
</dbReference>
<dbReference type="EMBL" id="JANBVB010001789">
    <property type="protein sequence ID" value="KAJ2889528.1"/>
    <property type="molecule type" value="Genomic_DNA"/>
</dbReference>
<feature type="non-terminal residue" evidence="1">
    <location>
        <position position="381"/>
    </location>
</feature>
<comment type="caution">
    <text evidence="1">The sequence shown here is derived from an EMBL/GenBank/DDBJ whole genome shotgun (WGS) entry which is preliminary data.</text>
</comment>
<reference evidence="1" key="1">
    <citation type="submission" date="2022-07" db="EMBL/GenBank/DDBJ databases">
        <title>Phylogenomic reconstructions and comparative analyses of Kickxellomycotina fungi.</title>
        <authorList>
            <person name="Reynolds N.K."/>
            <person name="Stajich J.E."/>
            <person name="Barry K."/>
            <person name="Grigoriev I.V."/>
            <person name="Crous P."/>
            <person name="Smith M.E."/>
        </authorList>
    </citation>
    <scope>NUCLEOTIDE SEQUENCE</scope>
    <source>
        <strain evidence="1">CBS 190363</strain>
    </source>
</reference>
<evidence type="ECO:0000313" key="2">
    <source>
        <dbReference type="Proteomes" id="UP001139981"/>
    </source>
</evidence>
<name>A0ACC1LXN7_9FUNG</name>
<sequence>MSMENIRVAKAHIAEWSEDASDFASIRNSVGYNDDSGSVSDNASLIPYDSMHSKLSPVDPTRVNPFSEHREIRVTSSRPSSLSLAEAAPVAIVAAIGDLAHANSSSDDTTHMFADACDDSEKLHMANSPVQSGIFGALPVESDNGGEYQTESDDSELEEDDPPELYQPSSGDNFRLPNLTQNKSTRKSRRRTHLFRRTSMRKKTIGFKVAGARPAHSGSVSRRRGSLRKARISLPIVPPEMLEFVNKRNPTAISVGNAPPIVASPEMLRAMRIAPDGEYQGNIAAFASFAVKQHSAALAGNKSSPPLPPRRVSVPNTAASDKLQAEMTTTAAQSTSPADSCQTQISLASANVSPQVYIPRSAGKILSQVDVGRMSPGGHSP</sequence>
<accession>A0ACC1LXN7</accession>
<proteinExistence type="predicted"/>
<evidence type="ECO:0000313" key="1">
    <source>
        <dbReference type="EMBL" id="KAJ2889528.1"/>
    </source>
</evidence>
<keyword evidence="2" id="KW-1185">Reference proteome</keyword>
<gene>
    <name evidence="1" type="ORF">IWW38_004653</name>
</gene>